<dbReference type="Proteomes" id="UP001196068">
    <property type="component" value="Unassembled WGS sequence"/>
</dbReference>
<dbReference type="PANTHER" id="PTHR44196">
    <property type="entry name" value="DEHYDROGENASE/REDUCTASE SDR FAMILY MEMBER 7B"/>
    <property type="match status" value="1"/>
</dbReference>
<dbReference type="PROSITE" id="PS00061">
    <property type="entry name" value="ADH_SHORT"/>
    <property type="match status" value="1"/>
</dbReference>
<dbReference type="AlphaFoldDB" id="A0AAF1JVY8"/>
<comment type="similarity">
    <text evidence="1">Belongs to the short-chain dehydrogenases/reductases (SDR) family.</text>
</comment>
<dbReference type="GO" id="GO:0016020">
    <property type="term" value="C:membrane"/>
    <property type="evidence" value="ECO:0007669"/>
    <property type="project" value="TreeGrafter"/>
</dbReference>
<name>A0AAF1JVY8_9PROT</name>
<evidence type="ECO:0000256" key="2">
    <source>
        <dbReference type="ARBA" id="ARBA00023002"/>
    </source>
</evidence>
<keyword evidence="4" id="KW-1185">Reference proteome</keyword>
<proteinExistence type="inferred from homology"/>
<accession>A0AAF1JVY8</accession>
<keyword evidence="2" id="KW-0560">Oxidoreductase</keyword>
<reference evidence="3" key="1">
    <citation type="submission" date="2020-01" db="EMBL/GenBank/DDBJ databases">
        <authorList>
            <person name="Rat A."/>
        </authorList>
    </citation>
    <scope>NUCLEOTIDE SEQUENCE</scope>
    <source>
        <strain evidence="3">LMG 28251</strain>
    </source>
</reference>
<dbReference type="Pfam" id="PF00106">
    <property type="entry name" value="adh_short"/>
    <property type="match status" value="1"/>
</dbReference>
<evidence type="ECO:0000313" key="4">
    <source>
        <dbReference type="Proteomes" id="UP001196068"/>
    </source>
</evidence>
<protein>
    <submittedName>
        <fullName evidence="3">SDR family NAD(P)-dependent oxidoreductase</fullName>
    </submittedName>
</protein>
<evidence type="ECO:0000313" key="3">
    <source>
        <dbReference type="EMBL" id="MBR0654362.1"/>
    </source>
</evidence>
<dbReference type="SUPFAM" id="SSF51735">
    <property type="entry name" value="NAD(P)-binding Rossmann-fold domains"/>
    <property type="match status" value="1"/>
</dbReference>
<sequence>MMVPRSLVISGASRGLGAALALRFAAPGVTLRLVARGARALTAVAGCCRARGAAVDCATIDVRDAAALGAQLAAWDAAVPIDTIVANAGISRGRTPEGGREGHDAAAEQVAVNLLGAMNLIEPLLDAPGLRRVAVIGSLAGFVGLPDTPGYSASKAGLIAYGEALRVALAPRVAVTVVAPGFFESAMSARFLGAKPGMLSLEAAAVRVERAIRSGDPRCAFPPGLALGVRLLPLLPARLSDWILRRERFRIAPE</sequence>
<dbReference type="EMBL" id="JAAEDH010000003">
    <property type="protein sequence ID" value="MBR0654362.1"/>
    <property type="molecule type" value="Genomic_DNA"/>
</dbReference>
<dbReference type="InterPro" id="IPR036291">
    <property type="entry name" value="NAD(P)-bd_dom_sf"/>
</dbReference>
<dbReference type="PANTHER" id="PTHR44196:SF1">
    <property type="entry name" value="DEHYDROGENASE_REDUCTASE SDR FAMILY MEMBER 7B"/>
    <property type="match status" value="1"/>
</dbReference>
<comment type="caution">
    <text evidence="3">The sequence shown here is derived from an EMBL/GenBank/DDBJ whole genome shotgun (WGS) entry which is preliminary data.</text>
</comment>
<dbReference type="InterPro" id="IPR020904">
    <property type="entry name" value="Sc_DH/Rdtase_CS"/>
</dbReference>
<dbReference type="InterPro" id="IPR002347">
    <property type="entry name" value="SDR_fam"/>
</dbReference>
<organism evidence="3 4">
    <name type="scientific">Plastoroseomonas arctica</name>
    <dbReference type="NCBI Taxonomy" id="1509237"/>
    <lineage>
        <taxon>Bacteria</taxon>
        <taxon>Pseudomonadati</taxon>
        <taxon>Pseudomonadota</taxon>
        <taxon>Alphaproteobacteria</taxon>
        <taxon>Acetobacterales</taxon>
        <taxon>Acetobacteraceae</taxon>
        <taxon>Plastoroseomonas</taxon>
    </lineage>
</organism>
<dbReference type="Gene3D" id="3.40.50.720">
    <property type="entry name" value="NAD(P)-binding Rossmann-like Domain"/>
    <property type="match status" value="1"/>
</dbReference>
<evidence type="ECO:0000256" key="1">
    <source>
        <dbReference type="ARBA" id="ARBA00006484"/>
    </source>
</evidence>
<reference evidence="3" key="2">
    <citation type="journal article" date="2021" name="Syst. Appl. Microbiol.">
        <title>Roseomonas hellenica sp. nov., isolated from roots of wild-growing Alkanna tinctoria.</title>
        <authorList>
            <person name="Rat A."/>
            <person name="Naranjo H.D."/>
            <person name="Lebbe L."/>
            <person name="Cnockaert M."/>
            <person name="Krigas N."/>
            <person name="Grigoriadou K."/>
            <person name="Maloupa E."/>
            <person name="Willems A."/>
        </authorList>
    </citation>
    <scope>NUCLEOTIDE SEQUENCE</scope>
    <source>
        <strain evidence="3">LMG 28251</strain>
    </source>
</reference>
<gene>
    <name evidence="3" type="ORF">GXW79_04630</name>
</gene>
<dbReference type="GO" id="GO:0016491">
    <property type="term" value="F:oxidoreductase activity"/>
    <property type="evidence" value="ECO:0007669"/>
    <property type="project" value="UniProtKB-KW"/>
</dbReference>
<dbReference type="PRINTS" id="PR00081">
    <property type="entry name" value="GDHRDH"/>
</dbReference>